<keyword evidence="5 6" id="KW-0472">Membrane</keyword>
<sequence>MIIKSSLVKSFFGLGAVRLLSIPLSLMTSVILARELGPESFGQYSFIMSLVAIIVLPVSAGLPQLLTREIAAYLNQKNWALYRGVLHTAHLWVLISSLAIIGLYFLINTTTSVIPEENKWKLLSIAIFMILFQGLGAIRDGAIKGLGKPIFSETPSQLIQPILVIITYFILSSLNLLNVKTAIMSQVLIAGVVFLIASWIFYCLQPLEKKFSSAKYKLKAWVPALIPFTLLALVGTFNSQIGIVVLGLLSSDDQIAALRIADRGATFVALSLSLVNIIIAPHIVRSFQSKDRNGLQRLAKQSARGAFCIALPICFILILAGERLIDIVFGADYAPMSYYPMIILALAQLINVFFGSVGYLLSMSGYANDALKGHIIGLLSNIILCGLLIPQYGALGAAIGISVSVLIWNCVLSYLVYIRLNVISLVL</sequence>
<dbReference type="RefSeq" id="WP_182169112.1">
    <property type="nucleotide sequence ID" value="NZ_JACFXU010000013.1"/>
</dbReference>
<keyword evidence="2" id="KW-1003">Cell membrane</keyword>
<dbReference type="Pfam" id="PF01943">
    <property type="entry name" value="Polysacc_synt"/>
    <property type="match status" value="1"/>
</dbReference>
<gene>
    <name evidence="7" type="ORF">H2508_04140</name>
</gene>
<feature type="transmembrane region" description="Helical" evidence="6">
    <location>
        <begin position="395"/>
        <end position="417"/>
    </location>
</feature>
<dbReference type="PANTHER" id="PTHR30250:SF11">
    <property type="entry name" value="O-ANTIGEN TRANSPORTER-RELATED"/>
    <property type="match status" value="1"/>
</dbReference>
<feature type="transmembrane region" description="Helical" evidence="6">
    <location>
        <begin position="12"/>
        <end position="32"/>
    </location>
</feature>
<evidence type="ECO:0000256" key="1">
    <source>
        <dbReference type="ARBA" id="ARBA00004651"/>
    </source>
</evidence>
<feature type="transmembrane region" description="Helical" evidence="6">
    <location>
        <begin position="119"/>
        <end position="138"/>
    </location>
</feature>
<feature type="transmembrane region" description="Helical" evidence="6">
    <location>
        <begin position="158"/>
        <end position="177"/>
    </location>
</feature>
<evidence type="ECO:0000313" key="8">
    <source>
        <dbReference type="Proteomes" id="UP000539350"/>
    </source>
</evidence>
<protein>
    <submittedName>
        <fullName evidence="7">Flippase</fullName>
    </submittedName>
</protein>
<keyword evidence="8" id="KW-1185">Reference proteome</keyword>
<feature type="transmembrane region" description="Helical" evidence="6">
    <location>
        <begin position="373"/>
        <end position="389"/>
    </location>
</feature>
<evidence type="ECO:0000313" key="7">
    <source>
        <dbReference type="EMBL" id="MBA6412294.1"/>
    </source>
</evidence>
<dbReference type="InterPro" id="IPR002797">
    <property type="entry name" value="Polysacc_synth"/>
</dbReference>
<feature type="transmembrane region" description="Helical" evidence="6">
    <location>
        <begin position="44"/>
        <end position="63"/>
    </location>
</feature>
<name>A0A7W2YJ62_9GAMM</name>
<keyword evidence="4 6" id="KW-1133">Transmembrane helix</keyword>
<dbReference type="InterPro" id="IPR050833">
    <property type="entry name" value="Poly_Biosynth_Transport"/>
</dbReference>
<dbReference type="Proteomes" id="UP000539350">
    <property type="component" value="Unassembled WGS sequence"/>
</dbReference>
<feature type="transmembrane region" description="Helical" evidence="6">
    <location>
        <begin position="183"/>
        <end position="204"/>
    </location>
</feature>
<reference evidence="7 8" key="1">
    <citation type="submission" date="2020-07" db="EMBL/GenBank/DDBJ databases">
        <title>Halieaceae bacterium, F7430, whole genome shotgun sequencing project.</title>
        <authorList>
            <person name="Jiang S."/>
            <person name="Liu Z.W."/>
            <person name="Du Z.J."/>
        </authorList>
    </citation>
    <scope>NUCLEOTIDE SEQUENCE [LARGE SCALE GENOMIC DNA]</scope>
    <source>
        <strain evidence="7 8">F7430</strain>
    </source>
</reference>
<proteinExistence type="predicted"/>
<dbReference type="EMBL" id="JACFXU010000013">
    <property type="protein sequence ID" value="MBA6412294.1"/>
    <property type="molecule type" value="Genomic_DNA"/>
</dbReference>
<evidence type="ECO:0000256" key="5">
    <source>
        <dbReference type="ARBA" id="ARBA00023136"/>
    </source>
</evidence>
<keyword evidence="3 6" id="KW-0812">Transmembrane</keyword>
<dbReference type="PANTHER" id="PTHR30250">
    <property type="entry name" value="PST FAMILY PREDICTED COLANIC ACID TRANSPORTER"/>
    <property type="match status" value="1"/>
</dbReference>
<evidence type="ECO:0000256" key="3">
    <source>
        <dbReference type="ARBA" id="ARBA00022692"/>
    </source>
</evidence>
<feature type="transmembrane region" description="Helical" evidence="6">
    <location>
        <begin position="305"/>
        <end position="325"/>
    </location>
</feature>
<dbReference type="AlphaFoldDB" id="A0A7W2YJ62"/>
<comment type="subcellular location">
    <subcellularLocation>
        <location evidence="1">Cell membrane</location>
        <topology evidence="1">Multi-pass membrane protein</topology>
    </subcellularLocation>
</comment>
<feature type="transmembrane region" description="Helical" evidence="6">
    <location>
        <begin position="225"/>
        <end position="249"/>
    </location>
</feature>
<evidence type="ECO:0000256" key="2">
    <source>
        <dbReference type="ARBA" id="ARBA00022475"/>
    </source>
</evidence>
<comment type="caution">
    <text evidence="7">The sequence shown here is derived from an EMBL/GenBank/DDBJ whole genome shotgun (WGS) entry which is preliminary data.</text>
</comment>
<accession>A0A7W2YJ62</accession>
<evidence type="ECO:0000256" key="6">
    <source>
        <dbReference type="SAM" id="Phobius"/>
    </source>
</evidence>
<dbReference type="CDD" id="cd13128">
    <property type="entry name" value="MATE_Wzx_like"/>
    <property type="match status" value="1"/>
</dbReference>
<organism evidence="7 8">
    <name type="scientific">Sediminihaliea albiluteola</name>
    <dbReference type="NCBI Taxonomy" id="2758564"/>
    <lineage>
        <taxon>Bacteria</taxon>
        <taxon>Pseudomonadati</taxon>
        <taxon>Pseudomonadota</taxon>
        <taxon>Gammaproteobacteria</taxon>
        <taxon>Cellvibrionales</taxon>
        <taxon>Halieaceae</taxon>
        <taxon>Sediminihaliea</taxon>
    </lineage>
</organism>
<evidence type="ECO:0000256" key="4">
    <source>
        <dbReference type="ARBA" id="ARBA00022989"/>
    </source>
</evidence>
<feature type="transmembrane region" description="Helical" evidence="6">
    <location>
        <begin position="337"/>
        <end position="361"/>
    </location>
</feature>
<feature type="transmembrane region" description="Helical" evidence="6">
    <location>
        <begin position="84"/>
        <end position="107"/>
    </location>
</feature>
<feature type="transmembrane region" description="Helical" evidence="6">
    <location>
        <begin position="264"/>
        <end position="284"/>
    </location>
</feature>
<dbReference type="GO" id="GO:0005886">
    <property type="term" value="C:plasma membrane"/>
    <property type="evidence" value="ECO:0007669"/>
    <property type="project" value="UniProtKB-SubCell"/>
</dbReference>